<keyword evidence="1" id="KW-1133">Transmembrane helix</keyword>
<keyword evidence="3" id="KW-1185">Reference proteome</keyword>
<keyword evidence="1" id="KW-0812">Transmembrane</keyword>
<keyword evidence="1" id="KW-0472">Membrane</keyword>
<name>A0A1E1LXZ7_RHYSE</name>
<organism evidence="2 3">
    <name type="scientific">Rhynchosporium secalis</name>
    <name type="common">Barley scald fungus</name>
    <dbReference type="NCBI Taxonomy" id="38038"/>
    <lineage>
        <taxon>Eukaryota</taxon>
        <taxon>Fungi</taxon>
        <taxon>Dikarya</taxon>
        <taxon>Ascomycota</taxon>
        <taxon>Pezizomycotina</taxon>
        <taxon>Leotiomycetes</taxon>
        <taxon>Helotiales</taxon>
        <taxon>Ploettnerulaceae</taxon>
        <taxon>Rhynchosporium</taxon>
    </lineage>
</organism>
<dbReference type="Proteomes" id="UP000177625">
    <property type="component" value="Unassembled WGS sequence"/>
</dbReference>
<evidence type="ECO:0000256" key="1">
    <source>
        <dbReference type="SAM" id="Phobius"/>
    </source>
</evidence>
<gene>
    <name evidence="2" type="ORF">RSE6_01492</name>
</gene>
<sequence>MAFKRSVRGGKASPQWDRGIFHALPTLQLSTKRREFGILGSRIRAPELVNKHFQYTRDYKALWAMTLVGTVSTFAALALDIKTEMMTTKQGKYALSEDDKHALRSNELKNMRVKSARYELPEE</sequence>
<evidence type="ECO:0000313" key="3">
    <source>
        <dbReference type="Proteomes" id="UP000177625"/>
    </source>
</evidence>
<accession>A0A1E1LXZ7</accession>
<dbReference type="AlphaFoldDB" id="A0A1E1LXZ7"/>
<dbReference type="EMBL" id="FJVC01000044">
    <property type="protein sequence ID" value="CZT41716.1"/>
    <property type="molecule type" value="Genomic_DNA"/>
</dbReference>
<evidence type="ECO:0000313" key="2">
    <source>
        <dbReference type="EMBL" id="CZT41716.1"/>
    </source>
</evidence>
<feature type="transmembrane region" description="Helical" evidence="1">
    <location>
        <begin position="61"/>
        <end position="79"/>
    </location>
</feature>
<proteinExistence type="predicted"/>
<protein>
    <submittedName>
        <fullName evidence="2">Uncharacterized protein</fullName>
    </submittedName>
</protein>
<reference evidence="3" key="1">
    <citation type="submission" date="2016-03" db="EMBL/GenBank/DDBJ databases">
        <authorList>
            <person name="Guldener U."/>
        </authorList>
    </citation>
    <scope>NUCLEOTIDE SEQUENCE [LARGE SCALE GENOMIC DNA]</scope>
</reference>